<evidence type="ECO:0000259" key="3">
    <source>
        <dbReference type="PROSITE" id="PS50011"/>
    </source>
</evidence>
<sequence>MQQAQTLQSTVWHVSCQGVLQGRINWPKDGDAVLGSGGYGTVYRGRLRGSTHVAIKVLSDDSQQGKKEFDREVAILGALHHEHLLPLLGSCSERHALVYPLMQCSLEQRL</sequence>
<name>A0A383WL77_TETOB</name>
<proteinExistence type="predicted"/>
<dbReference type="GO" id="GO:0004672">
    <property type="term" value="F:protein kinase activity"/>
    <property type="evidence" value="ECO:0007669"/>
    <property type="project" value="InterPro"/>
</dbReference>
<dbReference type="Pfam" id="PF07714">
    <property type="entry name" value="PK_Tyr_Ser-Thr"/>
    <property type="match status" value="1"/>
</dbReference>
<dbReference type="InterPro" id="IPR017441">
    <property type="entry name" value="Protein_kinase_ATP_BS"/>
</dbReference>
<dbReference type="InterPro" id="IPR051348">
    <property type="entry name" value="U-box_ubiquitin_ligases"/>
</dbReference>
<evidence type="ECO:0000256" key="1">
    <source>
        <dbReference type="ARBA" id="ARBA00022786"/>
    </source>
</evidence>
<dbReference type="Proteomes" id="UP000256970">
    <property type="component" value="Unassembled WGS sequence"/>
</dbReference>
<keyword evidence="2" id="KW-0547">Nucleotide-binding</keyword>
<keyword evidence="5" id="KW-1185">Reference proteome</keyword>
<accession>A0A383WL77</accession>
<organism evidence="4 5">
    <name type="scientific">Tetradesmus obliquus</name>
    <name type="common">Green alga</name>
    <name type="synonym">Acutodesmus obliquus</name>
    <dbReference type="NCBI Taxonomy" id="3088"/>
    <lineage>
        <taxon>Eukaryota</taxon>
        <taxon>Viridiplantae</taxon>
        <taxon>Chlorophyta</taxon>
        <taxon>core chlorophytes</taxon>
        <taxon>Chlorophyceae</taxon>
        <taxon>CS clade</taxon>
        <taxon>Sphaeropleales</taxon>
        <taxon>Scenedesmaceae</taxon>
        <taxon>Tetradesmus</taxon>
    </lineage>
</organism>
<feature type="binding site" evidence="2">
    <location>
        <position position="56"/>
    </location>
    <ligand>
        <name>ATP</name>
        <dbReference type="ChEBI" id="CHEBI:30616"/>
    </ligand>
</feature>
<protein>
    <recommendedName>
        <fullName evidence="3">Protein kinase domain-containing protein</fullName>
    </recommendedName>
</protein>
<reference evidence="4 5" key="1">
    <citation type="submission" date="2016-10" db="EMBL/GenBank/DDBJ databases">
        <authorList>
            <person name="Cai Z."/>
        </authorList>
    </citation>
    <scope>NUCLEOTIDE SEQUENCE [LARGE SCALE GENOMIC DNA]</scope>
</reference>
<dbReference type="PANTHER" id="PTHR45647">
    <property type="entry name" value="OS02G0152300 PROTEIN"/>
    <property type="match status" value="1"/>
</dbReference>
<dbReference type="InterPro" id="IPR000719">
    <property type="entry name" value="Prot_kinase_dom"/>
</dbReference>
<dbReference type="Gene3D" id="3.30.200.20">
    <property type="entry name" value="Phosphorylase Kinase, domain 1"/>
    <property type="match status" value="1"/>
</dbReference>
<dbReference type="PROSITE" id="PS50011">
    <property type="entry name" value="PROTEIN_KINASE_DOM"/>
    <property type="match status" value="1"/>
</dbReference>
<gene>
    <name evidence="4" type="ORF">BQ4739_LOCUS18333</name>
</gene>
<dbReference type="GO" id="GO:0005524">
    <property type="term" value="F:ATP binding"/>
    <property type="evidence" value="ECO:0007669"/>
    <property type="project" value="UniProtKB-UniRule"/>
</dbReference>
<dbReference type="PROSITE" id="PS00107">
    <property type="entry name" value="PROTEIN_KINASE_ATP"/>
    <property type="match status" value="1"/>
</dbReference>
<keyword evidence="2" id="KW-0067">ATP-binding</keyword>
<dbReference type="SUPFAM" id="SSF56112">
    <property type="entry name" value="Protein kinase-like (PK-like)"/>
    <property type="match status" value="1"/>
</dbReference>
<dbReference type="InterPro" id="IPR001245">
    <property type="entry name" value="Ser-Thr/Tyr_kinase_cat_dom"/>
</dbReference>
<dbReference type="InterPro" id="IPR011009">
    <property type="entry name" value="Kinase-like_dom_sf"/>
</dbReference>
<feature type="domain" description="Protein kinase" evidence="3">
    <location>
        <begin position="28"/>
        <end position="110"/>
    </location>
</feature>
<keyword evidence="1" id="KW-0833">Ubl conjugation pathway</keyword>
<evidence type="ECO:0000313" key="5">
    <source>
        <dbReference type="Proteomes" id="UP000256970"/>
    </source>
</evidence>
<dbReference type="EMBL" id="FNXT01001300">
    <property type="protein sequence ID" value="SZX78003.1"/>
    <property type="molecule type" value="Genomic_DNA"/>
</dbReference>
<evidence type="ECO:0000256" key="2">
    <source>
        <dbReference type="PROSITE-ProRule" id="PRU10141"/>
    </source>
</evidence>
<dbReference type="AlphaFoldDB" id="A0A383WL77"/>
<evidence type="ECO:0000313" key="4">
    <source>
        <dbReference type="EMBL" id="SZX78003.1"/>
    </source>
</evidence>
<dbReference type="PANTHER" id="PTHR45647:SF139">
    <property type="entry name" value="OS02G0152300 PROTEIN"/>
    <property type="match status" value="1"/>
</dbReference>
<dbReference type="STRING" id="3088.A0A383WL77"/>